<reference evidence="1 2" key="1">
    <citation type="submission" date="2015-01" db="EMBL/GenBank/DDBJ databases">
        <title>Evolution of Trichinella species and genotypes.</title>
        <authorList>
            <person name="Korhonen P.K."/>
            <person name="Edoardo P."/>
            <person name="Giuseppe L.R."/>
            <person name="Gasser R.B."/>
        </authorList>
    </citation>
    <scope>NUCLEOTIDE SEQUENCE [LARGE SCALE GENOMIC DNA]</scope>
    <source>
        <strain evidence="1">ISS120</strain>
    </source>
</reference>
<dbReference type="Proteomes" id="UP000054653">
    <property type="component" value="Unassembled WGS sequence"/>
</dbReference>
<evidence type="ECO:0000313" key="1">
    <source>
        <dbReference type="EMBL" id="KRY45641.1"/>
    </source>
</evidence>
<comment type="caution">
    <text evidence="1">The sequence shown here is derived from an EMBL/GenBank/DDBJ whole genome shotgun (WGS) entry which is preliminary data.</text>
</comment>
<dbReference type="EMBL" id="JYDI01000342">
    <property type="protein sequence ID" value="KRY45641.1"/>
    <property type="molecule type" value="Genomic_DNA"/>
</dbReference>
<sequence>MFRAINEVSDTSQLLQTLEICEKPKKAEMDIMNSRHMTCPTLAVPCCRNNPQSMSPSGSLFHAEGDSCAAKAVR</sequence>
<name>A0A0V1C8L9_TRIBR</name>
<organism evidence="1 2">
    <name type="scientific">Trichinella britovi</name>
    <name type="common">Parasitic roundworm</name>
    <dbReference type="NCBI Taxonomy" id="45882"/>
    <lineage>
        <taxon>Eukaryota</taxon>
        <taxon>Metazoa</taxon>
        <taxon>Ecdysozoa</taxon>
        <taxon>Nematoda</taxon>
        <taxon>Enoplea</taxon>
        <taxon>Dorylaimia</taxon>
        <taxon>Trichinellida</taxon>
        <taxon>Trichinellidae</taxon>
        <taxon>Trichinella</taxon>
    </lineage>
</organism>
<proteinExistence type="predicted"/>
<accession>A0A0V1C8L9</accession>
<dbReference type="AlphaFoldDB" id="A0A0V1C8L9"/>
<gene>
    <name evidence="1" type="ORF">T03_6127</name>
</gene>
<protein>
    <submittedName>
        <fullName evidence="1">Uncharacterized protein</fullName>
    </submittedName>
</protein>
<evidence type="ECO:0000313" key="2">
    <source>
        <dbReference type="Proteomes" id="UP000054653"/>
    </source>
</evidence>
<keyword evidence="2" id="KW-1185">Reference proteome</keyword>